<evidence type="ECO:0000256" key="1">
    <source>
        <dbReference type="ARBA" id="ARBA00022737"/>
    </source>
</evidence>
<evidence type="ECO:0000313" key="4">
    <source>
        <dbReference type="EMBL" id="BAY16258.1"/>
    </source>
</evidence>
<dbReference type="EMBL" id="AP018174">
    <property type="protein sequence ID" value="BAY16258.1"/>
    <property type="molecule type" value="Genomic_DNA"/>
</dbReference>
<dbReference type="InterPro" id="IPR006597">
    <property type="entry name" value="Sel1-like"/>
</dbReference>
<dbReference type="SUPFAM" id="SSF48452">
    <property type="entry name" value="TPR-like"/>
    <property type="match status" value="2"/>
</dbReference>
<feature type="repeat" description="TPR" evidence="3">
    <location>
        <begin position="357"/>
        <end position="390"/>
    </location>
</feature>
<reference evidence="4 5" key="1">
    <citation type="submission" date="2017-06" db="EMBL/GenBank/DDBJ databases">
        <title>Genome sequencing of cyanobaciteial culture collection at National Institute for Environmental Studies (NIES).</title>
        <authorList>
            <person name="Hirose Y."/>
            <person name="Shimura Y."/>
            <person name="Fujisawa T."/>
            <person name="Nakamura Y."/>
            <person name="Kawachi M."/>
        </authorList>
    </citation>
    <scope>NUCLEOTIDE SEQUENCE [LARGE SCALE GENOMIC DNA]</scope>
    <source>
        <strain evidence="4 5">NIES-21</strain>
    </source>
</reference>
<dbReference type="PRINTS" id="PR00381">
    <property type="entry name" value="KINESINLIGHT"/>
</dbReference>
<accession>A0A1Z4GFZ4</accession>
<keyword evidence="1" id="KW-0677">Repeat</keyword>
<keyword evidence="5" id="KW-1185">Reference proteome</keyword>
<dbReference type="InterPro" id="IPR019734">
    <property type="entry name" value="TPR_rpt"/>
</dbReference>
<dbReference type="PANTHER" id="PTHR45641">
    <property type="entry name" value="TETRATRICOPEPTIDE REPEAT PROTEIN (AFU_ORTHOLOGUE AFUA_6G03870)"/>
    <property type="match status" value="1"/>
</dbReference>
<dbReference type="OrthoDB" id="582340at2"/>
<dbReference type="Pfam" id="PF13424">
    <property type="entry name" value="TPR_12"/>
    <property type="match status" value="4"/>
</dbReference>
<sequence>MTVNELFEDAENQDIYDDLIVSIEAKANRLNLLIAVCDDASFRDEIIAKYEAELQLEIRCFRVTLARGEPSLRAAVAQLVEGEEYLQQHNPAVISVTGAEQLHFWKLGQERSEQEIFFGYLQWTREGLREFPFAIVLWVTNQILVDLIKKAPDFWSWRNGVFRFVSRRKNTVSARELEPIRFAFSGNELSGFNDDNDYLLPIEDLQGFIQNLEQRGAKDATLATLYFSLGDIYRKRLERSESLDYKKEQELGIEYLSKAVKLQKQLGLEKDLANSLNNLAGLYHSQGKYSKAEPLYQEALALRRKLLGEENPNVANSLNNLANLYDSQGKYNEAESLYQEALTLTRRLLGEGNPDVANSLNNLAGLYRSQGKYSEAEPLYQEALALRRKLLGEENPDVAHSLNNLANLYYSQGKYSEAEPLYQETLALRRRLLGKEHPDVAHSLNNLAGLYYSQGKYSEAEPLLIQALALKRKLLGEEHPDVAQGLNNLAVLYKSQGRYSEAEHLLIQALALKRKQLGEEHPSVAYSLNNLALLYYSQGNYSEAESLYLQALALTRKLLGEEHPDVAQSLNNLAALYTSQGKYSKAESIYLQAINILERQLELNPSLSVTLLENLADLRDRLSSEQ</sequence>
<feature type="repeat" description="TPR" evidence="3">
    <location>
        <begin position="483"/>
        <end position="516"/>
    </location>
</feature>
<feature type="repeat" description="TPR" evidence="3">
    <location>
        <begin position="273"/>
        <end position="306"/>
    </location>
</feature>
<proteinExistence type="predicted"/>
<dbReference type="InterPro" id="IPR011990">
    <property type="entry name" value="TPR-like_helical_dom_sf"/>
</dbReference>
<gene>
    <name evidence="4" type="ORF">NIES21_20830</name>
</gene>
<evidence type="ECO:0000313" key="5">
    <source>
        <dbReference type="Proteomes" id="UP000218287"/>
    </source>
</evidence>
<evidence type="ECO:0000256" key="3">
    <source>
        <dbReference type="PROSITE-ProRule" id="PRU00339"/>
    </source>
</evidence>
<dbReference type="PANTHER" id="PTHR45641:SF19">
    <property type="entry name" value="NEPHROCYSTIN-3"/>
    <property type="match status" value="1"/>
</dbReference>
<dbReference type="SMART" id="SM00671">
    <property type="entry name" value="SEL1"/>
    <property type="match status" value="8"/>
</dbReference>
<dbReference type="PROSITE" id="PS50005">
    <property type="entry name" value="TPR"/>
    <property type="match status" value="7"/>
</dbReference>
<dbReference type="AlphaFoldDB" id="A0A1Z4GFZ4"/>
<dbReference type="Gene3D" id="1.25.40.10">
    <property type="entry name" value="Tetratricopeptide repeat domain"/>
    <property type="match status" value="3"/>
</dbReference>
<feature type="repeat" description="TPR" evidence="3">
    <location>
        <begin position="399"/>
        <end position="432"/>
    </location>
</feature>
<feature type="repeat" description="TPR" evidence="3">
    <location>
        <begin position="525"/>
        <end position="558"/>
    </location>
</feature>
<protein>
    <submittedName>
        <fullName evidence="4">Uncharacterized protein</fullName>
    </submittedName>
</protein>
<feature type="repeat" description="TPR" evidence="3">
    <location>
        <begin position="567"/>
        <end position="600"/>
    </location>
</feature>
<dbReference type="PROSITE" id="PS50293">
    <property type="entry name" value="TPR_REGION"/>
    <property type="match status" value="1"/>
</dbReference>
<evidence type="ECO:0000256" key="2">
    <source>
        <dbReference type="ARBA" id="ARBA00022803"/>
    </source>
</evidence>
<feature type="repeat" description="TPR" evidence="3">
    <location>
        <begin position="315"/>
        <end position="348"/>
    </location>
</feature>
<organism evidence="4 5">
    <name type="scientific">Anabaenopsis circularis NIES-21</name>
    <dbReference type="NCBI Taxonomy" id="1085406"/>
    <lineage>
        <taxon>Bacteria</taxon>
        <taxon>Bacillati</taxon>
        <taxon>Cyanobacteriota</taxon>
        <taxon>Cyanophyceae</taxon>
        <taxon>Nostocales</taxon>
        <taxon>Nodulariaceae</taxon>
        <taxon>Anabaenopsis</taxon>
    </lineage>
</organism>
<dbReference type="Proteomes" id="UP000218287">
    <property type="component" value="Chromosome"/>
</dbReference>
<dbReference type="SMART" id="SM00028">
    <property type="entry name" value="TPR"/>
    <property type="match status" value="9"/>
</dbReference>
<name>A0A1Z4GFZ4_9CYAN</name>
<keyword evidence="2 3" id="KW-0802">TPR repeat</keyword>